<keyword evidence="3" id="KW-0406">Ion transport</keyword>
<dbReference type="GO" id="GO:0005249">
    <property type="term" value="F:voltage-gated potassium channel activity"/>
    <property type="evidence" value="ECO:0007669"/>
    <property type="project" value="InterPro"/>
</dbReference>
<dbReference type="Proteomes" id="UP000775213">
    <property type="component" value="Unassembled WGS sequence"/>
</dbReference>
<sequence>MPIKIVYTTLSVSGFVSLRVLENTCFGLGYNQMLLSCRKGSGCAHMDSNAQSFSLMLSNDLAFVDSPTCLVLANYPSHFHDKFLWIRHVAPMYWSITTLTTMGYGELHAQNTREMIFDILYMFFNLGLATYLSGSMTNLVVHGTSKARKFELSKLNSIID</sequence>
<evidence type="ECO:0000256" key="6">
    <source>
        <dbReference type="SAM" id="Phobius"/>
    </source>
</evidence>
<evidence type="ECO:0000256" key="4">
    <source>
        <dbReference type="ARBA" id="ARBA00022958"/>
    </source>
</evidence>
<keyword evidence="3" id="KW-0813">Transport</keyword>
<proteinExistence type="predicted"/>
<dbReference type="InterPro" id="IPR013099">
    <property type="entry name" value="K_chnl_dom"/>
</dbReference>
<dbReference type="SUPFAM" id="SSF81324">
    <property type="entry name" value="Voltage-gated potassium channels"/>
    <property type="match status" value="1"/>
</dbReference>
<dbReference type="PANTHER" id="PTHR45743">
    <property type="entry name" value="POTASSIUM CHANNEL AKT1"/>
    <property type="match status" value="1"/>
</dbReference>
<feature type="domain" description="Potassium channel" evidence="7">
    <location>
        <begin position="91"/>
        <end position="140"/>
    </location>
</feature>
<keyword evidence="5" id="KW-0407">Ion channel</keyword>
<feature type="transmembrane region" description="Helical" evidence="6">
    <location>
        <begin position="119"/>
        <end position="141"/>
    </location>
</feature>
<evidence type="ECO:0000256" key="3">
    <source>
        <dbReference type="ARBA" id="ARBA00022882"/>
    </source>
</evidence>
<evidence type="ECO:0000259" key="7">
    <source>
        <dbReference type="Pfam" id="PF07885"/>
    </source>
</evidence>
<accession>A0AAV7GII2</accession>
<keyword evidence="6" id="KW-1133">Transmembrane helix</keyword>
<dbReference type="EMBL" id="JAGFBR010000014">
    <property type="protein sequence ID" value="KAH0455931.1"/>
    <property type="molecule type" value="Genomic_DNA"/>
</dbReference>
<dbReference type="InterPro" id="IPR045319">
    <property type="entry name" value="KAT/AKT"/>
</dbReference>
<name>A0AAV7GII2_DENCH</name>
<keyword evidence="9" id="KW-1185">Reference proteome</keyword>
<organism evidence="8 9">
    <name type="scientific">Dendrobium chrysotoxum</name>
    <name type="common">Orchid</name>
    <dbReference type="NCBI Taxonomy" id="161865"/>
    <lineage>
        <taxon>Eukaryota</taxon>
        <taxon>Viridiplantae</taxon>
        <taxon>Streptophyta</taxon>
        <taxon>Embryophyta</taxon>
        <taxon>Tracheophyta</taxon>
        <taxon>Spermatophyta</taxon>
        <taxon>Magnoliopsida</taxon>
        <taxon>Liliopsida</taxon>
        <taxon>Asparagales</taxon>
        <taxon>Orchidaceae</taxon>
        <taxon>Epidendroideae</taxon>
        <taxon>Malaxideae</taxon>
        <taxon>Dendrobiinae</taxon>
        <taxon>Dendrobium</taxon>
    </lineage>
</organism>
<keyword evidence="6" id="KW-0472">Membrane</keyword>
<evidence type="ECO:0000313" key="9">
    <source>
        <dbReference type="Proteomes" id="UP000775213"/>
    </source>
</evidence>
<keyword evidence="2" id="KW-0631">Potassium channel</keyword>
<evidence type="ECO:0000256" key="1">
    <source>
        <dbReference type="ARBA" id="ARBA00022538"/>
    </source>
</evidence>
<dbReference type="GO" id="GO:0034702">
    <property type="term" value="C:monoatomic ion channel complex"/>
    <property type="evidence" value="ECO:0007669"/>
    <property type="project" value="UniProtKB-KW"/>
</dbReference>
<protein>
    <recommendedName>
        <fullName evidence="7">Potassium channel domain-containing protein</fullName>
    </recommendedName>
</protein>
<keyword evidence="1" id="KW-0633">Potassium transport</keyword>
<reference evidence="8 9" key="1">
    <citation type="journal article" date="2021" name="Hortic Res">
        <title>Chromosome-scale assembly of the Dendrobium chrysotoxum genome enhances the understanding of orchid evolution.</title>
        <authorList>
            <person name="Zhang Y."/>
            <person name="Zhang G.Q."/>
            <person name="Zhang D."/>
            <person name="Liu X.D."/>
            <person name="Xu X.Y."/>
            <person name="Sun W.H."/>
            <person name="Yu X."/>
            <person name="Zhu X."/>
            <person name="Wang Z.W."/>
            <person name="Zhao X."/>
            <person name="Zhong W.Y."/>
            <person name="Chen H."/>
            <person name="Yin W.L."/>
            <person name="Huang T."/>
            <person name="Niu S.C."/>
            <person name="Liu Z.J."/>
        </authorList>
    </citation>
    <scope>NUCLEOTIDE SEQUENCE [LARGE SCALE GENOMIC DNA]</scope>
    <source>
        <strain evidence="8">Lindl</strain>
    </source>
</reference>
<evidence type="ECO:0000313" key="8">
    <source>
        <dbReference type="EMBL" id="KAH0455931.1"/>
    </source>
</evidence>
<gene>
    <name evidence="8" type="ORF">IEQ34_015963</name>
</gene>
<comment type="caution">
    <text evidence="8">The sequence shown here is derived from an EMBL/GenBank/DDBJ whole genome shotgun (WGS) entry which is preliminary data.</text>
</comment>
<dbReference type="PANTHER" id="PTHR45743:SF2">
    <property type="entry name" value="POTASSIUM CHANNEL AKT1"/>
    <property type="match status" value="1"/>
</dbReference>
<evidence type="ECO:0000256" key="5">
    <source>
        <dbReference type="ARBA" id="ARBA00023303"/>
    </source>
</evidence>
<keyword evidence="3" id="KW-0851">Voltage-gated channel</keyword>
<keyword evidence="6" id="KW-0812">Transmembrane</keyword>
<dbReference type="AlphaFoldDB" id="A0AAV7GII2"/>
<dbReference type="Pfam" id="PF07885">
    <property type="entry name" value="Ion_trans_2"/>
    <property type="match status" value="1"/>
</dbReference>
<evidence type="ECO:0000256" key="2">
    <source>
        <dbReference type="ARBA" id="ARBA00022826"/>
    </source>
</evidence>
<keyword evidence="4" id="KW-0630">Potassium</keyword>
<dbReference type="Gene3D" id="1.10.287.70">
    <property type="match status" value="1"/>
</dbReference>